<dbReference type="EMBL" id="CADCTY010002152">
    <property type="protein sequence ID" value="CAA9407602.1"/>
    <property type="molecule type" value="Genomic_DNA"/>
</dbReference>
<dbReference type="AlphaFoldDB" id="A0A6J4P6I0"/>
<feature type="non-terminal residue" evidence="1">
    <location>
        <position position="30"/>
    </location>
</feature>
<organism evidence="1">
    <name type="scientific">uncultured Leptolyngbya sp</name>
    <dbReference type="NCBI Taxonomy" id="332963"/>
    <lineage>
        <taxon>Bacteria</taxon>
        <taxon>Bacillati</taxon>
        <taxon>Cyanobacteriota</taxon>
        <taxon>Cyanophyceae</taxon>
        <taxon>Leptolyngbyales</taxon>
        <taxon>Leptolyngbyaceae</taxon>
        <taxon>Leptolyngbya group</taxon>
        <taxon>Leptolyngbya</taxon>
        <taxon>environmental samples</taxon>
    </lineage>
</organism>
<name>A0A6J4P6I0_9CYAN</name>
<protein>
    <submittedName>
        <fullName evidence="1">Uncharacterized protein</fullName>
    </submittedName>
</protein>
<sequence length="30" mass="3161">MAAELIEQGQGKKALESLKGLEDSYPLLGA</sequence>
<reference evidence="1" key="1">
    <citation type="submission" date="2020-02" db="EMBL/GenBank/DDBJ databases">
        <authorList>
            <person name="Meier V. D."/>
        </authorList>
    </citation>
    <scope>NUCLEOTIDE SEQUENCE</scope>
    <source>
        <strain evidence="1">AVDCRST_MAG94</strain>
    </source>
</reference>
<evidence type="ECO:0000313" key="1">
    <source>
        <dbReference type="EMBL" id="CAA9407602.1"/>
    </source>
</evidence>
<gene>
    <name evidence="1" type="ORF">AVDCRST_MAG94-6255</name>
</gene>
<proteinExistence type="predicted"/>
<accession>A0A6J4P6I0</accession>